<sequence>MGIKVIGYIIGMIFMILAVAMLSLGAGFIGLILFIIGLFFVITVANYDEAKEKKKQEDDKKKLQDKISTKFEEVNIYATQQYISPNLSIIGVDEQNQKICFIESDANHDFDLRKSFNMSLNYPVNYSSFSYDYKDILESEVIIDGATITKTSRSSQVGGAILGGVLAGGVGAIIGGLSGKSSSTEKVKSIQLKVIVNNTQDPLRIIHFLNVSTPMDRNKQNFINANKEVMHWQSLLKVVIDIADKQDKQDRQIKEVIEVKETIEQPTKALVSADEIRKLHDLMKEGIITQEEFDSQKHKMFS</sequence>
<feature type="transmembrane region" description="Helical" evidence="1">
    <location>
        <begin position="157"/>
        <end position="177"/>
    </location>
</feature>
<reference evidence="2" key="1">
    <citation type="submission" date="2023-07" db="EMBL/GenBank/DDBJ databases">
        <title>Genomic Encyclopedia of Type Strains, Phase IV (KMG-IV): sequencing the most valuable type-strain genomes for metagenomic binning, comparative biology and taxonomic classification.</title>
        <authorList>
            <person name="Goeker M."/>
        </authorList>
    </citation>
    <scope>NUCLEOTIDE SEQUENCE [LARGE SCALE GENOMIC DNA]</scope>
    <source>
        <strain evidence="2">JSM 076093</strain>
    </source>
</reference>
<gene>
    <name evidence="2" type="ORF">QO000_001417</name>
</gene>
<feature type="transmembrane region" description="Helical" evidence="1">
    <location>
        <begin position="28"/>
        <end position="47"/>
    </location>
</feature>
<evidence type="ECO:0000313" key="2">
    <source>
        <dbReference type="EMBL" id="MDQ0482448.1"/>
    </source>
</evidence>
<name>A0ABU0JZB7_9BACL</name>
<evidence type="ECO:0008006" key="4">
    <source>
        <dbReference type="Google" id="ProtNLM"/>
    </source>
</evidence>
<dbReference type="Proteomes" id="UP001226720">
    <property type="component" value="Unassembled WGS sequence"/>
</dbReference>
<keyword evidence="1" id="KW-0472">Membrane</keyword>
<protein>
    <recommendedName>
        <fullName evidence="4">SHOCT domain-containing protein</fullName>
    </recommendedName>
</protein>
<accession>A0ABU0JZB7</accession>
<comment type="caution">
    <text evidence="2">The sequence shown here is derived from an EMBL/GenBank/DDBJ whole genome shotgun (WGS) entry which is preliminary data.</text>
</comment>
<keyword evidence="1" id="KW-0812">Transmembrane</keyword>
<dbReference type="RefSeq" id="WP_301550249.1">
    <property type="nucleotide sequence ID" value="NZ_JAQRMZ010000001.1"/>
</dbReference>
<proteinExistence type="predicted"/>
<keyword evidence="1" id="KW-1133">Transmembrane helix</keyword>
<keyword evidence="3" id="KW-1185">Reference proteome</keyword>
<feature type="transmembrane region" description="Helical" evidence="1">
    <location>
        <begin position="5"/>
        <end position="22"/>
    </location>
</feature>
<dbReference type="GeneID" id="301325469"/>
<organism evidence="2 3">
    <name type="scientific">Guptibacillus hwajinpoensis</name>
    <dbReference type="NCBI Taxonomy" id="208199"/>
    <lineage>
        <taxon>Bacteria</taxon>
        <taxon>Bacillati</taxon>
        <taxon>Bacillota</taxon>
        <taxon>Bacilli</taxon>
        <taxon>Bacillales</taxon>
        <taxon>Guptibacillaceae</taxon>
        <taxon>Guptibacillus</taxon>
    </lineage>
</organism>
<evidence type="ECO:0000313" key="3">
    <source>
        <dbReference type="Proteomes" id="UP001226720"/>
    </source>
</evidence>
<dbReference type="EMBL" id="JAUSWM010000002">
    <property type="protein sequence ID" value="MDQ0482448.1"/>
    <property type="molecule type" value="Genomic_DNA"/>
</dbReference>
<evidence type="ECO:0000256" key="1">
    <source>
        <dbReference type="SAM" id="Phobius"/>
    </source>
</evidence>